<feature type="compositionally biased region" description="Low complexity" evidence="4">
    <location>
        <begin position="1"/>
        <end position="20"/>
    </location>
</feature>
<feature type="domain" description="RNA 2-O ribose methyltransferase substrate binding" evidence="5">
    <location>
        <begin position="55"/>
        <end position="130"/>
    </location>
</feature>
<dbReference type="GO" id="GO:0003723">
    <property type="term" value="F:RNA binding"/>
    <property type="evidence" value="ECO:0007669"/>
    <property type="project" value="InterPro"/>
</dbReference>
<dbReference type="Pfam" id="PF00588">
    <property type="entry name" value="SpoU_methylase"/>
    <property type="match status" value="1"/>
</dbReference>
<dbReference type="RefSeq" id="WP_076399490.1">
    <property type="nucleotide sequence ID" value="NZ_FTOA01000002.1"/>
</dbReference>
<dbReference type="InterPro" id="IPR013123">
    <property type="entry name" value="SpoU_subst-bd"/>
</dbReference>
<keyword evidence="7" id="KW-1185">Reference proteome</keyword>
<dbReference type="SUPFAM" id="SSF75217">
    <property type="entry name" value="alpha/beta knot"/>
    <property type="match status" value="1"/>
</dbReference>
<dbReference type="Proteomes" id="UP000185678">
    <property type="component" value="Unassembled WGS sequence"/>
</dbReference>
<dbReference type="PANTHER" id="PTHR46429:SF1">
    <property type="entry name" value="23S RRNA (GUANOSINE-2'-O-)-METHYLTRANSFERASE RLMB"/>
    <property type="match status" value="1"/>
</dbReference>
<dbReference type="OrthoDB" id="9785673at2"/>
<organism evidence="6 7">
    <name type="scientific">Insolitispirillum peregrinum</name>
    <dbReference type="NCBI Taxonomy" id="80876"/>
    <lineage>
        <taxon>Bacteria</taxon>
        <taxon>Pseudomonadati</taxon>
        <taxon>Pseudomonadota</taxon>
        <taxon>Alphaproteobacteria</taxon>
        <taxon>Rhodospirillales</taxon>
        <taxon>Novispirillaceae</taxon>
        <taxon>Insolitispirillum</taxon>
    </lineage>
</organism>
<dbReference type="InterPro" id="IPR029026">
    <property type="entry name" value="tRNA_m1G_MTases_N"/>
</dbReference>
<dbReference type="CDD" id="cd18103">
    <property type="entry name" value="SpoU-like_RlmB"/>
    <property type="match status" value="1"/>
</dbReference>
<dbReference type="InterPro" id="IPR004441">
    <property type="entry name" value="rRNA_MeTrfase_TrmH"/>
</dbReference>
<dbReference type="AlphaFoldDB" id="A0A1N7K992"/>
<protein>
    <submittedName>
        <fullName evidence="6">23S rRNA (Guanosine2251-2'-O)-methyltransferase</fullName>
    </submittedName>
</protein>
<dbReference type="GO" id="GO:0008173">
    <property type="term" value="F:RNA methyltransferase activity"/>
    <property type="evidence" value="ECO:0007669"/>
    <property type="project" value="InterPro"/>
</dbReference>
<evidence type="ECO:0000256" key="3">
    <source>
        <dbReference type="ARBA" id="ARBA00022679"/>
    </source>
</evidence>
<dbReference type="EMBL" id="FTOA01000002">
    <property type="protein sequence ID" value="SIS58143.1"/>
    <property type="molecule type" value="Genomic_DNA"/>
</dbReference>
<evidence type="ECO:0000256" key="2">
    <source>
        <dbReference type="ARBA" id="ARBA00022603"/>
    </source>
</evidence>
<dbReference type="InterPro" id="IPR029064">
    <property type="entry name" value="Ribosomal_eL30-like_sf"/>
</dbReference>
<dbReference type="GO" id="GO:0032259">
    <property type="term" value="P:methylation"/>
    <property type="evidence" value="ECO:0007669"/>
    <property type="project" value="UniProtKB-KW"/>
</dbReference>
<accession>A0A1N7K992</accession>
<dbReference type="InterPro" id="IPR001537">
    <property type="entry name" value="SpoU_MeTrfase"/>
</dbReference>
<dbReference type="SUPFAM" id="SSF55315">
    <property type="entry name" value="L30e-like"/>
    <property type="match status" value="1"/>
</dbReference>
<dbReference type="GO" id="GO:0006396">
    <property type="term" value="P:RNA processing"/>
    <property type="evidence" value="ECO:0007669"/>
    <property type="project" value="InterPro"/>
</dbReference>
<sequence length="298" mass="31513">MARTPSRSSAGSSPAPTRAPQRGKGPAQTKGDPARGDGPSRKPAARPASKSAEGWLYGRHPVEAALLNPQRQCHRLMATKDALASLDSLLRGLRRPIPVEVVPRQDIDDLLGPQAVHQGLALKTGPLPALTPEDLVEMARDQDNVVVMVLDQVTDPHNVGAVLRSATAFGALAVVVQDRHSPDETGVLAKSASGALEKMPLVRVANLARALDILKDGGFWVAGLAADGRQTIRGANLSGKIALCLGSEGEGLRRLTRDHCDHLVRLPMMPGAVESLNVSNAAAVALYALREQVLEQTQ</sequence>
<dbReference type="NCBIfam" id="TIGR00186">
    <property type="entry name" value="rRNA_methyl_3"/>
    <property type="match status" value="1"/>
</dbReference>
<dbReference type="PANTHER" id="PTHR46429">
    <property type="entry name" value="23S RRNA (GUANOSINE-2'-O-)-METHYLTRANSFERASE RLMB"/>
    <property type="match status" value="1"/>
</dbReference>
<dbReference type="Gene3D" id="3.30.1330.30">
    <property type="match status" value="1"/>
</dbReference>
<reference evidence="6 7" key="1">
    <citation type="submission" date="2017-01" db="EMBL/GenBank/DDBJ databases">
        <authorList>
            <person name="Mah S.A."/>
            <person name="Swanson W.J."/>
            <person name="Moy G.W."/>
            <person name="Vacquier V.D."/>
        </authorList>
    </citation>
    <scope>NUCLEOTIDE SEQUENCE [LARGE SCALE GENOMIC DNA]</scope>
    <source>
        <strain evidence="6 7">DSM 11589</strain>
    </source>
</reference>
<evidence type="ECO:0000313" key="6">
    <source>
        <dbReference type="EMBL" id="SIS58143.1"/>
    </source>
</evidence>
<name>A0A1N7K992_9PROT</name>
<dbReference type="Gene3D" id="3.40.1280.10">
    <property type="match status" value="1"/>
</dbReference>
<gene>
    <name evidence="6" type="ORF">SAMN05421779_102661</name>
</gene>
<comment type="similarity">
    <text evidence="1">Belongs to the class IV-like SAM-binding methyltransferase superfamily. RNA methyltransferase TrmH family.</text>
</comment>
<keyword evidence="2 6" id="KW-0489">Methyltransferase</keyword>
<dbReference type="STRING" id="80876.SAMN05421779_102661"/>
<evidence type="ECO:0000256" key="1">
    <source>
        <dbReference type="ARBA" id="ARBA00007228"/>
    </source>
</evidence>
<keyword evidence="3 6" id="KW-0808">Transferase</keyword>
<evidence type="ECO:0000256" key="4">
    <source>
        <dbReference type="SAM" id="MobiDB-lite"/>
    </source>
</evidence>
<dbReference type="InterPro" id="IPR029028">
    <property type="entry name" value="Alpha/beta_knot_MTases"/>
</dbReference>
<dbReference type="FunFam" id="3.40.1280.10:FF:000008">
    <property type="entry name" value="Group 3 RNA methyltransferase TrmH"/>
    <property type="match status" value="1"/>
</dbReference>
<evidence type="ECO:0000259" key="5">
    <source>
        <dbReference type="SMART" id="SM00967"/>
    </source>
</evidence>
<feature type="region of interest" description="Disordered" evidence="4">
    <location>
        <begin position="1"/>
        <end position="54"/>
    </location>
</feature>
<evidence type="ECO:0000313" key="7">
    <source>
        <dbReference type="Proteomes" id="UP000185678"/>
    </source>
</evidence>
<dbReference type="GO" id="GO:0005829">
    <property type="term" value="C:cytosol"/>
    <property type="evidence" value="ECO:0007669"/>
    <property type="project" value="TreeGrafter"/>
</dbReference>
<proteinExistence type="inferred from homology"/>
<dbReference type="Pfam" id="PF08032">
    <property type="entry name" value="SpoU_sub_bind"/>
    <property type="match status" value="1"/>
</dbReference>
<dbReference type="SMART" id="SM00967">
    <property type="entry name" value="SpoU_sub_bind"/>
    <property type="match status" value="1"/>
</dbReference>